<reference evidence="1" key="5">
    <citation type="journal article" date="2021" name="G3 (Bethesda)">
        <title>Aegilops tauschii genome assembly Aet v5.0 features greater sequence contiguity and improved annotation.</title>
        <authorList>
            <person name="Wang L."/>
            <person name="Zhu T."/>
            <person name="Rodriguez J.C."/>
            <person name="Deal K.R."/>
            <person name="Dubcovsky J."/>
            <person name="McGuire P.E."/>
            <person name="Lux T."/>
            <person name="Spannagl M."/>
            <person name="Mayer K.F.X."/>
            <person name="Baldrich P."/>
            <person name="Meyers B.C."/>
            <person name="Huo N."/>
            <person name="Gu Y.Q."/>
            <person name="Zhou H."/>
            <person name="Devos K.M."/>
            <person name="Bennetzen J.L."/>
            <person name="Unver T."/>
            <person name="Budak H."/>
            <person name="Gulick P.J."/>
            <person name="Galiba G."/>
            <person name="Kalapos B."/>
            <person name="Nelson D.R."/>
            <person name="Li P."/>
            <person name="You F.M."/>
            <person name="Luo M.C."/>
            <person name="Dvorak J."/>
        </authorList>
    </citation>
    <scope>NUCLEOTIDE SEQUENCE [LARGE SCALE GENOMIC DNA]</scope>
    <source>
        <strain evidence="1">cv. AL8/78</strain>
    </source>
</reference>
<evidence type="ECO:0000313" key="1">
    <source>
        <dbReference type="EnsemblPlants" id="AET4Gv20065800.26"/>
    </source>
</evidence>
<organism evidence="1 2">
    <name type="scientific">Aegilops tauschii subsp. strangulata</name>
    <name type="common">Goatgrass</name>
    <dbReference type="NCBI Taxonomy" id="200361"/>
    <lineage>
        <taxon>Eukaryota</taxon>
        <taxon>Viridiplantae</taxon>
        <taxon>Streptophyta</taxon>
        <taxon>Embryophyta</taxon>
        <taxon>Tracheophyta</taxon>
        <taxon>Spermatophyta</taxon>
        <taxon>Magnoliopsida</taxon>
        <taxon>Liliopsida</taxon>
        <taxon>Poales</taxon>
        <taxon>Poaceae</taxon>
        <taxon>BOP clade</taxon>
        <taxon>Pooideae</taxon>
        <taxon>Triticodae</taxon>
        <taxon>Triticeae</taxon>
        <taxon>Triticinae</taxon>
        <taxon>Aegilops</taxon>
    </lineage>
</organism>
<dbReference type="Proteomes" id="UP000015105">
    <property type="component" value="Chromosome 4D"/>
</dbReference>
<evidence type="ECO:0000313" key="2">
    <source>
        <dbReference type="Proteomes" id="UP000015105"/>
    </source>
</evidence>
<name>A0A453H4R7_AEGTS</name>
<dbReference type="Gramene" id="AET4Gv20065800.26">
    <property type="protein sequence ID" value="AET4Gv20065800.26"/>
    <property type="gene ID" value="AET4Gv20065800"/>
</dbReference>
<dbReference type="AlphaFoldDB" id="A0A453H4R7"/>
<keyword evidence="2" id="KW-1185">Reference proteome</keyword>
<proteinExistence type="predicted"/>
<accession>A0A453H4R7</accession>
<protein>
    <submittedName>
        <fullName evidence="1">Uncharacterized protein</fullName>
    </submittedName>
</protein>
<reference evidence="1" key="3">
    <citation type="journal article" date="2017" name="Nature">
        <title>Genome sequence of the progenitor of the wheat D genome Aegilops tauschii.</title>
        <authorList>
            <person name="Luo M.C."/>
            <person name="Gu Y.Q."/>
            <person name="Puiu D."/>
            <person name="Wang H."/>
            <person name="Twardziok S.O."/>
            <person name="Deal K.R."/>
            <person name="Huo N."/>
            <person name="Zhu T."/>
            <person name="Wang L."/>
            <person name="Wang Y."/>
            <person name="McGuire P.E."/>
            <person name="Liu S."/>
            <person name="Long H."/>
            <person name="Ramasamy R.K."/>
            <person name="Rodriguez J.C."/>
            <person name="Van S.L."/>
            <person name="Yuan L."/>
            <person name="Wang Z."/>
            <person name="Xia Z."/>
            <person name="Xiao L."/>
            <person name="Anderson O.D."/>
            <person name="Ouyang S."/>
            <person name="Liang Y."/>
            <person name="Zimin A.V."/>
            <person name="Pertea G."/>
            <person name="Qi P."/>
            <person name="Bennetzen J.L."/>
            <person name="Dai X."/>
            <person name="Dawson M.W."/>
            <person name="Muller H.G."/>
            <person name="Kugler K."/>
            <person name="Rivarola-Duarte L."/>
            <person name="Spannagl M."/>
            <person name="Mayer K.F.X."/>
            <person name="Lu F.H."/>
            <person name="Bevan M.W."/>
            <person name="Leroy P."/>
            <person name="Li P."/>
            <person name="You F.M."/>
            <person name="Sun Q."/>
            <person name="Liu Z."/>
            <person name="Lyons E."/>
            <person name="Wicker T."/>
            <person name="Salzberg S.L."/>
            <person name="Devos K.M."/>
            <person name="Dvorak J."/>
        </authorList>
    </citation>
    <scope>NUCLEOTIDE SEQUENCE [LARGE SCALE GENOMIC DNA]</scope>
    <source>
        <strain evidence="1">cv. AL8/78</strain>
    </source>
</reference>
<sequence length="76" mass="8564">MSLHRLDAPSKDTGLATPISNMGKNFSLCILGLLSFSQPVTYSISLEVNHTQKKRMCSWLNLVSYFLAYPDQLNKE</sequence>
<reference evidence="2" key="1">
    <citation type="journal article" date="2014" name="Science">
        <title>Ancient hybridizations among the ancestral genomes of bread wheat.</title>
        <authorList>
            <consortium name="International Wheat Genome Sequencing Consortium,"/>
            <person name="Marcussen T."/>
            <person name="Sandve S.R."/>
            <person name="Heier L."/>
            <person name="Spannagl M."/>
            <person name="Pfeifer M."/>
            <person name="Jakobsen K.S."/>
            <person name="Wulff B.B."/>
            <person name="Steuernagel B."/>
            <person name="Mayer K.F."/>
            <person name="Olsen O.A."/>
        </authorList>
    </citation>
    <scope>NUCLEOTIDE SEQUENCE [LARGE SCALE GENOMIC DNA]</scope>
    <source>
        <strain evidence="2">cv. AL8/78</strain>
    </source>
</reference>
<dbReference type="EnsemblPlants" id="AET4Gv20065800.26">
    <property type="protein sequence ID" value="AET4Gv20065800.26"/>
    <property type="gene ID" value="AET4Gv20065800"/>
</dbReference>
<reference evidence="2" key="2">
    <citation type="journal article" date="2017" name="Nat. Plants">
        <title>The Aegilops tauschii genome reveals multiple impacts of transposons.</title>
        <authorList>
            <person name="Zhao G."/>
            <person name="Zou C."/>
            <person name="Li K."/>
            <person name="Wang K."/>
            <person name="Li T."/>
            <person name="Gao L."/>
            <person name="Zhang X."/>
            <person name="Wang H."/>
            <person name="Yang Z."/>
            <person name="Liu X."/>
            <person name="Jiang W."/>
            <person name="Mao L."/>
            <person name="Kong X."/>
            <person name="Jiao Y."/>
            <person name="Jia J."/>
        </authorList>
    </citation>
    <scope>NUCLEOTIDE SEQUENCE [LARGE SCALE GENOMIC DNA]</scope>
    <source>
        <strain evidence="2">cv. AL8/78</strain>
    </source>
</reference>
<reference evidence="1" key="4">
    <citation type="submission" date="2019-03" db="UniProtKB">
        <authorList>
            <consortium name="EnsemblPlants"/>
        </authorList>
    </citation>
    <scope>IDENTIFICATION</scope>
</reference>